<dbReference type="EMBL" id="JAPQKR010000016">
    <property type="protein sequence ID" value="KAJ5190178.1"/>
    <property type="molecule type" value="Genomic_DNA"/>
</dbReference>
<organism evidence="1 2">
    <name type="scientific">Penicillium cinerascens</name>
    <dbReference type="NCBI Taxonomy" id="70096"/>
    <lineage>
        <taxon>Eukaryota</taxon>
        <taxon>Fungi</taxon>
        <taxon>Dikarya</taxon>
        <taxon>Ascomycota</taxon>
        <taxon>Pezizomycotina</taxon>
        <taxon>Eurotiomycetes</taxon>
        <taxon>Eurotiomycetidae</taxon>
        <taxon>Eurotiales</taxon>
        <taxon>Aspergillaceae</taxon>
        <taxon>Penicillium</taxon>
    </lineage>
</organism>
<dbReference type="GeneID" id="83183520"/>
<proteinExistence type="predicted"/>
<evidence type="ECO:0000313" key="1">
    <source>
        <dbReference type="EMBL" id="KAJ5190178.1"/>
    </source>
</evidence>
<accession>A0A9W9M627</accession>
<comment type="caution">
    <text evidence="1">The sequence shown here is derived from an EMBL/GenBank/DDBJ whole genome shotgun (WGS) entry which is preliminary data.</text>
</comment>
<dbReference type="Proteomes" id="UP001150904">
    <property type="component" value="Unassembled WGS sequence"/>
</dbReference>
<evidence type="ECO:0000313" key="2">
    <source>
        <dbReference type="Proteomes" id="UP001150904"/>
    </source>
</evidence>
<dbReference type="AlphaFoldDB" id="A0A9W9M627"/>
<reference evidence="1" key="2">
    <citation type="journal article" date="2023" name="IMA Fungus">
        <title>Comparative genomic study of the Penicillium genus elucidates a diverse pangenome and 15 lateral gene transfer events.</title>
        <authorList>
            <person name="Petersen C."/>
            <person name="Sorensen T."/>
            <person name="Nielsen M.R."/>
            <person name="Sondergaard T.E."/>
            <person name="Sorensen J.L."/>
            <person name="Fitzpatrick D.A."/>
            <person name="Frisvad J.C."/>
            <person name="Nielsen K.L."/>
        </authorList>
    </citation>
    <scope>NUCLEOTIDE SEQUENCE</scope>
    <source>
        <strain evidence="1">IBT 15544</strain>
    </source>
</reference>
<name>A0A9W9M627_9EURO</name>
<keyword evidence="2" id="KW-1185">Reference proteome</keyword>
<sequence length="62" mass="6659">MANGVQPYSAQPLGSARVANVMMGAQRRVIEAQRLDGLWTLREPLESKAPSAQVRDAGLVVP</sequence>
<gene>
    <name evidence="1" type="ORF">N7498_009163</name>
</gene>
<dbReference type="RefSeq" id="XP_058303118.1">
    <property type="nucleotide sequence ID" value="XM_058456219.1"/>
</dbReference>
<reference evidence="1" key="1">
    <citation type="submission" date="2022-12" db="EMBL/GenBank/DDBJ databases">
        <authorList>
            <person name="Petersen C."/>
        </authorList>
    </citation>
    <scope>NUCLEOTIDE SEQUENCE</scope>
    <source>
        <strain evidence="1">IBT 15544</strain>
    </source>
</reference>
<protein>
    <submittedName>
        <fullName evidence="1">Uncharacterized protein</fullName>
    </submittedName>
</protein>